<dbReference type="RefSeq" id="WP_253478906.1">
    <property type="nucleotide sequence ID" value="NZ_JALJXV010000006.1"/>
</dbReference>
<feature type="domain" description="DUF7210" evidence="1">
    <location>
        <begin position="9"/>
        <end position="46"/>
    </location>
</feature>
<reference evidence="2" key="1">
    <citation type="submission" date="2022-03" db="EMBL/GenBank/DDBJ databases">
        <title>Genomic Encyclopedia of Type Strains, Phase III (KMG-III): the genomes of soil and plant-associated and newly described type strains.</title>
        <authorList>
            <person name="Whitman W."/>
        </authorList>
    </citation>
    <scope>NUCLEOTIDE SEQUENCE</scope>
    <source>
        <strain evidence="2">ANL 6-2</strain>
    </source>
</reference>
<sequence length="56" mass="5949">MSKQNQALVEVTLKKAGHSHKGKPVAEGGKIKVSPAQRDWMAKRDLIVGAAPKAEG</sequence>
<comment type="caution">
    <text evidence="2">The sequence shown here is derived from an EMBL/GenBank/DDBJ whole genome shotgun (WGS) entry which is preliminary data.</text>
</comment>
<evidence type="ECO:0000313" key="3">
    <source>
        <dbReference type="Proteomes" id="UP001205843"/>
    </source>
</evidence>
<dbReference type="Proteomes" id="UP001205843">
    <property type="component" value="Unassembled WGS sequence"/>
</dbReference>
<evidence type="ECO:0000313" key="2">
    <source>
        <dbReference type="EMBL" id="MCP1675445.1"/>
    </source>
</evidence>
<dbReference type="EMBL" id="JALJXV010000006">
    <property type="protein sequence ID" value="MCP1675445.1"/>
    <property type="molecule type" value="Genomic_DNA"/>
</dbReference>
<name>A0AAE3G449_9GAMM</name>
<dbReference type="InterPro" id="IPR055634">
    <property type="entry name" value="DUF7210"/>
</dbReference>
<gene>
    <name evidence="2" type="ORF">J2T57_002595</name>
</gene>
<accession>A0AAE3G449</accession>
<proteinExistence type="predicted"/>
<organism evidence="2 3">
    <name type="scientific">Natronocella acetinitrilica</name>
    <dbReference type="NCBI Taxonomy" id="414046"/>
    <lineage>
        <taxon>Bacteria</taxon>
        <taxon>Pseudomonadati</taxon>
        <taxon>Pseudomonadota</taxon>
        <taxon>Gammaproteobacteria</taxon>
        <taxon>Chromatiales</taxon>
        <taxon>Ectothiorhodospiraceae</taxon>
        <taxon>Natronocella</taxon>
    </lineage>
</organism>
<dbReference type="Pfam" id="PF23843">
    <property type="entry name" value="DUF7210"/>
    <property type="match status" value="1"/>
</dbReference>
<protein>
    <recommendedName>
        <fullName evidence="1">DUF7210 domain-containing protein</fullName>
    </recommendedName>
</protein>
<keyword evidence="3" id="KW-1185">Reference proteome</keyword>
<evidence type="ECO:0000259" key="1">
    <source>
        <dbReference type="Pfam" id="PF23843"/>
    </source>
</evidence>
<dbReference type="AlphaFoldDB" id="A0AAE3G449"/>